<protein>
    <recommendedName>
        <fullName evidence="3">Macrocin O-methyltransferase</fullName>
    </recommendedName>
</protein>
<organism evidence="1 2">
    <name type="scientific">Pseudooceanicola lipolyticus</name>
    <dbReference type="NCBI Taxonomy" id="2029104"/>
    <lineage>
        <taxon>Bacteria</taxon>
        <taxon>Pseudomonadati</taxon>
        <taxon>Pseudomonadota</taxon>
        <taxon>Alphaproteobacteria</taxon>
        <taxon>Rhodobacterales</taxon>
        <taxon>Paracoccaceae</taxon>
        <taxon>Pseudooceanicola</taxon>
    </lineage>
</organism>
<dbReference type="InterPro" id="IPR029063">
    <property type="entry name" value="SAM-dependent_MTases_sf"/>
</dbReference>
<dbReference type="Proteomes" id="UP000231553">
    <property type="component" value="Unassembled WGS sequence"/>
</dbReference>
<evidence type="ECO:0000313" key="1">
    <source>
        <dbReference type="EMBL" id="PJE37434.1"/>
    </source>
</evidence>
<evidence type="ECO:0008006" key="3">
    <source>
        <dbReference type="Google" id="ProtNLM"/>
    </source>
</evidence>
<dbReference type="RefSeq" id="WP_100161816.1">
    <property type="nucleotide sequence ID" value="NZ_PGTB01000015.1"/>
</dbReference>
<sequence length="243" mass="27430">MRLKSVIESTLRGIPPLYRLGSRVYHKMNPEFRTLSPGAPGAIRSAFELVLKEKAPDAPVGDYYEFGLFRGGTFLATSQILDQLGLDNVRMYGFDSFEGLPEATGIDAGDTRFFEGQYACSREEVESNLLKNGMKLDRATLIEGYYEDSLTDQLHQAHPFKKAAVVLLDCDYYSSTIIAMDWLDRYVDVGTVLLFDDWFSYGDDGSLGQQKALADWLEKRPQYRVEQLDDFQANGRGFILRAA</sequence>
<name>A0A2M8J3T9_9RHOB</name>
<accession>A0A2M8J3T9</accession>
<evidence type="ECO:0000313" key="2">
    <source>
        <dbReference type="Proteomes" id="UP000231553"/>
    </source>
</evidence>
<comment type="caution">
    <text evidence="1">The sequence shown here is derived from an EMBL/GenBank/DDBJ whole genome shotgun (WGS) entry which is preliminary data.</text>
</comment>
<dbReference type="InterPro" id="IPR008884">
    <property type="entry name" value="TylF_MeTrfase"/>
</dbReference>
<proteinExistence type="predicted"/>
<dbReference type="SUPFAM" id="SSF53335">
    <property type="entry name" value="S-adenosyl-L-methionine-dependent methyltransferases"/>
    <property type="match status" value="1"/>
</dbReference>
<dbReference type="PANTHER" id="PTHR40036:SF1">
    <property type="entry name" value="MACROCIN O-METHYLTRANSFERASE"/>
    <property type="match status" value="1"/>
</dbReference>
<dbReference type="Gene3D" id="3.40.50.150">
    <property type="entry name" value="Vaccinia Virus protein VP39"/>
    <property type="match status" value="1"/>
</dbReference>
<dbReference type="Pfam" id="PF05711">
    <property type="entry name" value="TylF"/>
    <property type="match status" value="1"/>
</dbReference>
<dbReference type="PANTHER" id="PTHR40036">
    <property type="entry name" value="MACROCIN O-METHYLTRANSFERASE"/>
    <property type="match status" value="1"/>
</dbReference>
<dbReference type="OrthoDB" id="9811332at2"/>
<dbReference type="AlphaFoldDB" id="A0A2M8J3T9"/>
<dbReference type="EMBL" id="PGTB01000015">
    <property type="protein sequence ID" value="PJE37434.1"/>
    <property type="molecule type" value="Genomic_DNA"/>
</dbReference>
<gene>
    <name evidence="1" type="ORF">CVM52_07110</name>
</gene>
<reference evidence="1 2" key="1">
    <citation type="journal article" date="2018" name="Int. J. Syst. Evol. Microbiol.">
        <title>Pseudooceanicola lipolyticus sp. nov., a marine alphaproteobacterium, reclassification of Oceanicola flagellatus as Pseudooceanicola flagellatus comb. nov. and emended description of the genus Pseudooceanicola.</title>
        <authorList>
            <person name="Huang M.-M."/>
            <person name="Guo L.-L."/>
            <person name="Wu Y.-H."/>
            <person name="Lai Q.-L."/>
            <person name="Shao Z.-Z."/>
            <person name="Wang C.-S."/>
            <person name="Wu M."/>
            <person name="Xu X.-W."/>
        </authorList>
    </citation>
    <scope>NUCLEOTIDE SEQUENCE [LARGE SCALE GENOMIC DNA]</scope>
    <source>
        <strain evidence="1 2">157</strain>
    </source>
</reference>
<keyword evidence="2" id="KW-1185">Reference proteome</keyword>